<organism evidence="9 10">
    <name type="scientific">Alloiococcus otitis ATCC 51267</name>
    <dbReference type="NCBI Taxonomy" id="883081"/>
    <lineage>
        <taxon>Bacteria</taxon>
        <taxon>Bacillati</taxon>
        <taxon>Bacillota</taxon>
        <taxon>Bacilli</taxon>
        <taxon>Lactobacillales</taxon>
        <taxon>Carnobacteriaceae</taxon>
        <taxon>Alloiococcus</taxon>
    </lineage>
</organism>
<dbReference type="GO" id="GO:0006508">
    <property type="term" value="P:proteolysis"/>
    <property type="evidence" value="ECO:0007669"/>
    <property type="project" value="UniProtKB-KW"/>
</dbReference>
<dbReference type="InterPro" id="IPR001261">
    <property type="entry name" value="ArgE/DapE_CS"/>
</dbReference>
<evidence type="ECO:0000256" key="2">
    <source>
        <dbReference type="ARBA" id="ARBA00006247"/>
    </source>
</evidence>
<dbReference type="STRING" id="883081.HMPREF9698_01281"/>
<evidence type="ECO:0000313" key="9">
    <source>
        <dbReference type="EMBL" id="EKU92975.1"/>
    </source>
</evidence>
<keyword evidence="6" id="KW-0862">Zinc</keyword>
<evidence type="ECO:0000256" key="7">
    <source>
        <dbReference type="ARBA" id="ARBA00022997"/>
    </source>
</evidence>
<dbReference type="NCBIfam" id="NF005591">
    <property type="entry name" value="PRK07318.1"/>
    <property type="match status" value="1"/>
</dbReference>
<dbReference type="InterPro" id="IPR010964">
    <property type="entry name" value="M20A_pepV-rel"/>
</dbReference>
<keyword evidence="5" id="KW-0378">Hydrolase</keyword>
<keyword evidence="10" id="KW-1185">Reference proteome</keyword>
<dbReference type="Pfam" id="PF01546">
    <property type="entry name" value="Peptidase_M20"/>
    <property type="match status" value="1"/>
</dbReference>
<dbReference type="InterPro" id="IPR036264">
    <property type="entry name" value="Bact_exopeptidase_dim_dom"/>
</dbReference>
<dbReference type="CDD" id="cd03888">
    <property type="entry name" value="M20_PepV"/>
    <property type="match status" value="1"/>
</dbReference>
<protein>
    <submittedName>
        <fullName evidence="9">Dipeptidase PepV</fullName>
    </submittedName>
</protein>
<keyword evidence="3" id="KW-0645">Protease</keyword>
<dbReference type="Proteomes" id="UP000009875">
    <property type="component" value="Unassembled WGS sequence"/>
</dbReference>
<gene>
    <name evidence="9" type="ORF">HMPREF9698_01281</name>
</gene>
<evidence type="ECO:0000256" key="6">
    <source>
        <dbReference type="ARBA" id="ARBA00022833"/>
    </source>
</evidence>
<dbReference type="GO" id="GO:0008237">
    <property type="term" value="F:metallopeptidase activity"/>
    <property type="evidence" value="ECO:0007669"/>
    <property type="project" value="UniProtKB-KW"/>
</dbReference>
<dbReference type="PROSITE" id="PS00759">
    <property type="entry name" value="ARGE_DAPE_CPG2_2"/>
    <property type="match status" value="1"/>
</dbReference>
<dbReference type="HOGENOM" id="CLU_031786_2_0_9"/>
<evidence type="ECO:0000256" key="4">
    <source>
        <dbReference type="ARBA" id="ARBA00022723"/>
    </source>
</evidence>
<reference evidence="9 10" key="1">
    <citation type="submission" date="2012-09" db="EMBL/GenBank/DDBJ databases">
        <title>The Genome Sequence of Alloiococcus otitis ATCC 51267.</title>
        <authorList>
            <consortium name="The Broad Institute Genome Sequencing Platform"/>
            <person name="Earl A."/>
            <person name="Ward D."/>
            <person name="Feldgarden M."/>
            <person name="Gevers D."/>
            <person name="Huys G."/>
            <person name="Walker B."/>
            <person name="Young S.K."/>
            <person name="Zeng Q."/>
            <person name="Gargeya S."/>
            <person name="Fitzgerald M."/>
            <person name="Haas B."/>
            <person name="Abouelleil A."/>
            <person name="Alvarado L."/>
            <person name="Arachchi H.M."/>
            <person name="Berlin A.M."/>
            <person name="Chapman S.B."/>
            <person name="Goldberg J."/>
            <person name="Griggs A."/>
            <person name="Gujja S."/>
            <person name="Hansen M."/>
            <person name="Howarth C."/>
            <person name="Imamovic A."/>
            <person name="Larimer J."/>
            <person name="McCowen C."/>
            <person name="Montmayeur A."/>
            <person name="Murphy C."/>
            <person name="Neiman D."/>
            <person name="Pearson M."/>
            <person name="Priest M."/>
            <person name="Roberts A."/>
            <person name="Saif S."/>
            <person name="Shea T."/>
            <person name="Sisk P."/>
            <person name="Sykes S."/>
            <person name="Wortman J."/>
            <person name="Nusbaum C."/>
            <person name="Birren B."/>
        </authorList>
    </citation>
    <scope>NUCLEOTIDE SEQUENCE [LARGE SCALE GENOMIC DNA]</scope>
    <source>
        <strain evidence="9 10">ATCC 51267</strain>
    </source>
</reference>
<comment type="cofactor">
    <cofactor evidence="1">
        <name>Zn(2+)</name>
        <dbReference type="ChEBI" id="CHEBI:29105"/>
    </cofactor>
</comment>
<name>K9EUW0_9LACT</name>
<dbReference type="GO" id="GO:0008777">
    <property type="term" value="F:acetylornithine deacetylase activity"/>
    <property type="evidence" value="ECO:0007669"/>
    <property type="project" value="TreeGrafter"/>
</dbReference>
<evidence type="ECO:0000313" key="10">
    <source>
        <dbReference type="Proteomes" id="UP000009875"/>
    </source>
</evidence>
<keyword evidence="8" id="KW-0482">Metalloprotease</keyword>
<dbReference type="GO" id="GO:0016805">
    <property type="term" value="F:dipeptidase activity"/>
    <property type="evidence" value="ECO:0007669"/>
    <property type="project" value="UniProtKB-KW"/>
</dbReference>
<dbReference type="PROSITE" id="PS00758">
    <property type="entry name" value="ARGE_DAPE_CPG2_1"/>
    <property type="match status" value="1"/>
</dbReference>
<dbReference type="eggNOG" id="COG0624">
    <property type="taxonomic scope" value="Bacteria"/>
</dbReference>
<dbReference type="Gene3D" id="3.40.630.10">
    <property type="entry name" value="Zn peptidases"/>
    <property type="match status" value="1"/>
</dbReference>
<comment type="similarity">
    <text evidence="2">Belongs to the peptidase M20A family.</text>
</comment>
<dbReference type="SUPFAM" id="SSF55031">
    <property type="entry name" value="Bacterial exopeptidase dimerisation domain"/>
    <property type="match status" value="1"/>
</dbReference>
<dbReference type="InterPro" id="IPR002933">
    <property type="entry name" value="Peptidase_M20"/>
</dbReference>
<dbReference type="PATRIC" id="fig|883081.3.peg.1458"/>
<dbReference type="GO" id="GO:0008270">
    <property type="term" value="F:zinc ion binding"/>
    <property type="evidence" value="ECO:0007669"/>
    <property type="project" value="InterPro"/>
</dbReference>
<dbReference type="Gene3D" id="3.30.70.360">
    <property type="match status" value="2"/>
</dbReference>
<dbReference type="PANTHER" id="PTHR43808:SF31">
    <property type="entry name" value="N-ACETYL-L-CITRULLINE DEACETYLASE"/>
    <property type="match status" value="1"/>
</dbReference>
<keyword evidence="7" id="KW-0224">Dipeptidase</keyword>
<evidence type="ECO:0000256" key="3">
    <source>
        <dbReference type="ARBA" id="ARBA00022670"/>
    </source>
</evidence>
<proteinExistence type="inferred from homology"/>
<dbReference type="PANTHER" id="PTHR43808">
    <property type="entry name" value="ACETYLORNITHINE DEACETYLASE"/>
    <property type="match status" value="1"/>
</dbReference>
<dbReference type="AlphaFoldDB" id="K9EUW0"/>
<evidence type="ECO:0000256" key="1">
    <source>
        <dbReference type="ARBA" id="ARBA00001947"/>
    </source>
</evidence>
<dbReference type="GO" id="GO:0006526">
    <property type="term" value="P:L-arginine biosynthetic process"/>
    <property type="evidence" value="ECO:0007669"/>
    <property type="project" value="TreeGrafter"/>
</dbReference>
<keyword evidence="4" id="KW-0479">Metal-binding</keyword>
<accession>K9EUW0</accession>
<dbReference type="SUPFAM" id="SSF53187">
    <property type="entry name" value="Zn-dependent exopeptidases"/>
    <property type="match status" value="1"/>
</dbReference>
<evidence type="ECO:0000256" key="5">
    <source>
        <dbReference type="ARBA" id="ARBA00022801"/>
    </source>
</evidence>
<sequence length="467" mass="51413">MSNQEINWKEEVKKYQDDFLADLKEVLKIDSVRNDDEATDEFPVGPGPAKALHKALEIADRDGFTTKQVENWAGHIEYGSGDETLGILGHMDVVPVGSGWDTDPFDPVIKDGKLYARGASDDKGPTLAAYYALKLIKDLGLPVNKRIRLILGTDEESEWQGVHRYLEVEDTPDFGFSPDGNFPIINGEKGQYEFDIETDADNTGDISLISFEAGLRKNMVPQDATAKVEAEDPEPIRDQFDDFFKDKPVKANAEIDDKTLSFAVEGKAAHGSKPDAGVNAATYLASFLNTQALDGGAKQFVNVIDTYLHEDPYGEKLDIAQDNEVMGRLTSNPGIFRFEEGDKGLITLDIRYATGDDESLTNLITEALLGEEVTLKVKEGRVPHYVPGDDPLVKTLLDVYGRQTGLEAHEKVIGGGTYGRLFERGVAFGALFPDSTDTMHQANEFITVDDLMAAMAIYAEAIYELVK</sequence>
<dbReference type="InterPro" id="IPR050072">
    <property type="entry name" value="Peptidase_M20A"/>
</dbReference>
<comment type="caution">
    <text evidence="9">The sequence shown here is derived from an EMBL/GenBank/DDBJ whole genome shotgun (WGS) entry which is preliminary data.</text>
</comment>
<dbReference type="RefSeq" id="WP_003778913.1">
    <property type="nucleotide sequence ID" value="NZ_JH992961.1"/>
</dbReference>
<dbReference type="EMBL" id="AGXA01000029">
    <property type="protein sequence ID" value="EKU92975.1"/>
    <property type="molecule type" value="Genomic_DNA"/>
</dbReference>
<dbReference type="OrthoDB" id="9761532at2"/>
<dbReference type="NCBIfam" id="TIGR01887">
    <property type="entry name" value="dipeptidaselike"/>
    <property type="match status" value="1"/>
</dbReference>
<evidence type="ECO:0000256" key="8">
    <source>
        <dbReference type="ARBA" id="ARBA00023049"/>
    </source>
</evidence>